<feature type="region of interest" description="Disordered" evidence="1">
    <location>
        <begin position="1"/>
        <end position="54"/>
    </location>
</feature>
<reference evidence="2 3" key="1">
    <citation type="submission" date="2024-10" db="EMBL/GenBank/DDBJ databases">
        <authorList>
            <person name="Kim D."/>
        </authorList>
    </citation>
    <scope>NUCLEOTIDE SEQUENCE [LARGE SCALE GENOMIC DNA]</scope>
    <source>
        <strain evidence="2">BH-2024</strain>
    </source>
</reference>
<proteinExistence type="predicted"/>
<dbReference type="EMBL" id="JBICBT010000065">
    <property type="protein sequence ID" value="KAL3124685.1"/>
    <property type="molecule type" value="Genomic_DNA"/>
</dbReference>
<evidence type="ECO:0000313" key="2">
    <source>
        <dbReference type="EMBL" id="KAL3124685.1"/>
    </source>
</evidence>
<protein>
    <submittedName>
        <fullName evidence="2">Uncharacterized protein</fullName>
    </submittedName>
</protein>
<feature type="compositionally biased region" description="Polar residues" evidence="1">
    <location>
        <begin position="41"/>
        <end position="50"/>
    </location>
</feature>
<evidence type="ECO:0000256" key="1">
    <source>
        <dbReference type="SAM" id="MobiDB-lite"/>
    </source>
</evidence>
<gene>
    <name evidence="2" type="ORF">niasHT_009272</name>
</gene>
<sequence length="313" mass="35009">MSYQNYPGLAESPPPSAINNSCTKNESLDSDFNRGGGGWKRQSQNASSDSWAPKSGAYSENGRFLEMSRHDSPASSAAFYRQSSAASTNNFQEHYSHGSSSSAALFPPILPSALFLPISVRSIRAQKVVLMILWTMAKGSPCQCLPTPPIFGRDAFVVTPSAQKFKWVTKWQWFQHNRLRWNSQIVIKQHDDVSKSGEHLTMNREFYRPTTPSSTSVPKKRTFAEISGFDPLTDPTHAAAKMSRIALISVVCAPPAVLKSYNDIKCAIQHDKIWKLKRRQSALHDFLGLSRIVFLRQDVRRIECLTNSLTASR</sequence>
<dbReference type="Proteomes" id="UP001620626">
    <property type="component" value="Unassembled WGS sequence"/>
</dbReference>
<evidence type="ECO:0000313" key="3">
    <source>
        <dbReference type="Proteomes" id="UP001620626"/>
    </source>
</evidence>
<dbReference type="AlphaFoldDB" id="A0ABD2MAY4"/>
<comment type="caution">
    <text evidence="2">The sequence shown here is derived from an EMBL/GenBank/DDBJ whole genome shotgun (WGS) entry which is preliminary data.</text>
</comment>
<organism evidence="2 3">
    <name type="scientific">Heterodera trifolii</name>
    <dbReference type="NCBI Taxonomy" id="157864"/>
    <lineage>
        <taxon>Eukaryota</taxon>
        <taxon>Metazoa</taxon>
        <taxon>Ecdysozoa</taxon>
        <taxon>Nematoda</taxon>
        <taxon>Chromadorea</taxon>
        <taxon>Rhabditida</taxon>
        <taxon>Tylenchina</taxon>
        <taxon>Tylenchomorpha</taxon>
        <taxon>Tylenchoidea</taxon>
        <taxon>Heteroderidae</taxon>
        <taxon>Heteroderinae</taxon>
        <taxon>Heterodera</taxon>
    </lineage>
</organism>
<keyword evidence="3" id="KW-1185">Reference proteome</keyword>
<accession>A0ABD2MAY4</accession>
<name>A0ABD2MAY4_9BILA</name>